<feature type="compositionally biased region" description="Pro residues" evidence="1">
    <location>
        <begin position="219"/>
        <end position="230"/>
    </location>
</feature>
<dbReference type="GO" id="GO:0016829">
    <property type="term" value="F:lyase activity"/>
    <property type="evidence" value="ECO:0007669"/>
    <property type="project" value="UniProtKB-KW"/>
</dbReference>
<keyword evidence="2" id="KW-0456">Lyase</keyword>
<reference evidence="3" key="1">
    <citation type="journal article" date="2019" name="Curr. Biol.">
        <title>Genome Sequence of Striga asiatica Provides Insight into the Evolution of Plant Parasitism.</title>
        <authorList>
            <person name="Yoshida S."/>
            <person name="Kim S."/>
            <person name="Wafula E.K."/>
            <person name="Tanskanen J."/>
            <person name="Kim Y.M."/>
            <person name="Honaas L."/>
            <person name="Yang Z."/>
            <person name="Spallek T."/>
            <person name="Conn C.E."/>
            <person name="Ichihashi Y."/>
            <person name="Cheong K."/>
            <person name="Cui S."/>
            <person name="Der J.P."/>
            <person name="Gundlach H."/>
            <person name="Jiao Y."/>
            <person name="Hori C."/>
            <person name="Ishida J.K."/>
            <person name="Kasahara H."/>
            <person name="Kiba T."/>
            <person name="Kim M.S."/>
            <person name="Koo N."/>
            <person name="Laohavisit A."/>
            <person name="Lee Y.H."/>
            <person name="Lumba S."/>
            <person name="McCourt P."/>
            <person name="Mortimer J.C."/>
            <person name="Mutuku J.M."/>
            <person name="Nomura T."/>
            <person name="Sasaki-Sekimoto Y."/>
            <person name="Seto Y."/>
            <person name="Wang Y."/>
            <person name="Wakatake T."/>
            <person name="Sakakibara H."/>
            <person name="Demura T."/>
            <person name="Yamaguchi S."/>
            <person name="Yoneyama K."/>
            <person name="Manabe R.I."/>
            <person name="Nelson D.C."/>
            <person name="Schulman A.H."/>
            <person name="Timko M.P."/>
            <person name="dePamphilis C.W."/>
            <person name="Choi D."/>
            <person name="Shirasu K."/>
        </authorList>
    </citation>
    <scope>NUCLEOTIDE SEQUENCE [LARGE SCALE GENOMIC DNA]</scope>
    <source>
        <strain evidence="3">cv. UVA1</strain>
    </source>
</reference>
<dbReference type="AlphaFoldDB" id="A0A5A7RI37"/>
<protein>
    <submittedName>
        <fullName evidence="2">3-octaprenyl-4-hydroxybenzoate carboxy-lyase</fullName>
    </submittedName>
</protein>
<sequence length="290" mass="32664">MIHKKLKLFPLRMNPQLNPIPRLQNPHAITPYHYPSKQNQPIAIPNPVPRLHRSENNIVERIDRASFLASGSSNWTRPWPLDFQFLRSVKISRAKIVPLPNLDSRKVRRSWAVADGGTLATFTDPKIASPRHSYRTSAALSLEPPMFAGGVQVKESLTLLEISLPESTFWGIIFAARSRSSLAPPLSARRRLPAFEQGLREHHLRCPESLEPHPACDPHSPPAHQAPPMLPKHSGQPHTDLKASCNLLDSCRDRRYVTLHVALCLLLERFVIISRPKAKGDSGRRRKNNG</sequence>
<dbReference type="EMBL" id="BKCP01012737">
    <property type="protein sequence ID" value="GER56875.1"/>
    <property type="molecule type" value="Genomic_DNA"/>
</dbReference>
<evidence type="ECO:0000313" key="2">
    <source>
        <dbReference type="EMBL" id="GER56875.1"/>
    </source>
</evidence>
<evidence type="ECO:0000313" key="3">
    <source>
        <dbReference type="Proteomes" id="UP000325081"/>
    </source>
</evidence>
<name>A0A5A7RI37_STRAF</name>
<organism evidence="2 3">
    <name type="scientific">Striga asiatica</name>
    <name type="common">Asiatic witchweed</name>
    <name type="synonym">Buchnera asiatica</name>
    <dbReference type="NCBI Taxonomy" id="4170"/>
    <lineage>
        <taxon>Eukaryota</taxon>
        <taxon>Viridiplantae</taxon>
        <taxon>Streptophyta</taxon>
        <taxon>Embryophyta</taxon>
        <taxon>Tracheophyta</taxon>
        <taxon>Spermatophyta</taxon>
        <taxon>Magnoliopsida</taxon>
        <taxon>eudicotyledons</taxon>
        <taxon>Gunneridae</taxon>
        <taxon>Pentapetalae</taxon>
        <taxon>asterids</taxon>
        <taxon>lamiids</taxon>
        <taxon>Lamiales</taxon>
        <taxon>Orobanchaceae</taxon>
        <taxon>Buchnereae</taxon>
        <taxon>Striga</taxon>
    </lineage>
</organism>
<comment type="caution">
    <text evidence="2">The sequence shown here is derived from an EMBL/GenBank/DDBJ whole genome shotgun (WGS) entry which is preliminary data.</text>
</comment>
<feature type="region of interest" description="Disordered" evidence="1">
    <location>
        <begin position="209"/>
        <end position="239"/>
    </location>
</feature>
<dbReference type="Proteomes" id="UP000325081">
    <property type="component" value="Unassembled WGS sequence"/>
</dbReference>
<proteinExistence type="predicted"/>
<accession>A0A5A7RI37</accession>
<keyword evidence="3" id="KW-1185">Reference proteome</keyword>
<gene>
    <name evidence="2" type="ORF">STAS_34608</name>
</gene>
<evidence type="ECO:0000256" key="1">
    <source>
        <dbReference type="SAM" id="MobiDB-lite"/>
    </source>
</evidence>